<dbReference type="EMBL" id="FZOL01000026">
    <property type="protein sequence ID" value="SNT16668.1"/>
    <property type="molecule type" value="Genomic_DNA"/>
</dbReference>
<sequence length="344" mass="37795">MSEPVTTLYSICPLLVASNLAVELGWLDEEFERVGAVPRYLRSLPDNGGWLSHFSHEQPGLIRDGGATPALWARADKADTLLLATTASQRAGQILVRADGQIRRVADLVDKRIGVPVSRATQRIDVLKAFAEQGIDSALALAGLRPEQVERVPIEDHGDPHDLRPAQRPAALWSQLRNLHSGPGAELRALLDGRVDALHVQAGHVPKLLASGQFSVIEDLEQRPDWTLKNQNGPYVTTVDRAFAEAHPEVVVAFLRAAIRAGRWIEQFPEAAASLLTRVTFLPDAAFIVDSLRGRELVPNLAPRNLAALDLKKQFLVRHGYLQQDFDLHAWVSPDYLAQAHAGL</sequence>
<protein>
    <submittedName>
        <fullName evidence="1">ABC-type nitrate/sulfonate/bicarbonate transport system, substrate-binding protein</fullName>
    </submittedName>
</protein>
<proteinExistence type="predicted"/>
<keyword evidence="2" id="KW-1185">Reference proteome</keyword>
<organism evidence="1 2">
    <name type="scientific">Pseudomonas japonica</name>
    <dbReference type="NCBI Taxonomy" id="256466"/>
    <lineage>
        <taxon>Bacteria</taxon>
        <taxon>Pseudomonadati</taxon>
        <taxon>Pseudomonadota</taxon>
        <taxon>Gammaproteobacteria</taxon>
        <taxon>Pseudomonadales</taxon>
        <taxon>Pseudomonadaceae</taxon>
        <taxon>Pseudomonas</taxon>
    </lineage>
</organism>
<evidence type="ECO:0000313" key="2">
    <source>
        <dbReference type="Proteomes" id="UP000198407"/>
    </source>
</evidence>
<accession>A0A239KG24</accession>
<evidence type="ECO:0000313" key="1">
    <source>
        <dbReference type="EMBL" id="SNT16668.1"/>
    </source>
</evidence>
<gene>
    <name evidence="1" type="ORF">SAMN05444352_12674</name>
</gene>
<dbReference type="Gene3D" id="3.40.190.270">
    <property type="match status" value="1"/>
</dbReference>
<dbReference type="PANTHER" id="PTHR30024">
    <property type="entry name" value="ALIPHATIC SULFONATES-BINDING PROTEIN-RELATED"/>
    <property type="match status" value="1"/>
</dbReference>
<dbReference type="PANTHER" id="PTHR30024:SF45">
    <property type="entry name" value="ABC TRANSPORTER SUBSTRATE-BINDING PROTEIN"/>
    <property type="match status" value="1"/>
</dbReference>
<dbReference type="STRING" id="1215104.GCA_000730585_00393"/>
<reference evidence="2" key="1">
    <citation type="submission" date="2017-06" db="EMBL/GenBank/DDBJ databases">
        <authorList>
            <person name="Varghese N."/>
            <person name="Submissions S."/>
        </authorList>
    </citation>
    <scope>NUCLEOTIDE SEQUENCE [LARGE SCALE GENOMIC DNA]</scope>
    <source>
        <strain evidence="2">DSM 22348</strain>
    </source>
</reference>
<dbReference type="AlphaFoldDB" id="A0A239KG24"/>
<name>A0A239KG24_9PSED</name>
<dbReference type="SUPFAM" id="SSF53850">
    <property type="entry name" value="Periplasmic binding protein-like II"/>
    <property type="match status" value="1"/>
</dbReference>
<dbReference type="Proteomes" id="UP000198407">
    <property type="component" value="Unassembled WGS sequence"/>
</dbReference>
<dbReference type="Gene3D" id="3.40.190.10">
    <property type="entry name" value="Periplasmic binding protein-like II"/>
    <property type="match status" value="1"/>
</dbReference>
<dbReference type="RefSeq" id="WP_212555923.1">
    <property type="nucleotide sequence ID" value="NZ_FZOL01000026.1"/>
</dbReference>